<feature type="region of interest" description="Disordered" evidence="1">
    <location>
        <begin position="151"/>
        <end position="178"/>
    </location>
</feature>
<keyword evidence="2" id="KW-0812">Transmembrane</keyword>
<dbReference type="RefSeq" id="WP_212007822.1">
    <property type="nucleotide sequence ID" value="NZ_JAAFYZ010000010.1"/>
</dbReference>
<reference evidence="3 4" key="1">
    <citation type="submission" date="2020-02" db="EMBL/GenBank/DDBJ databases">
        <title>Acidophilic actinobacteria isolated from forest soil.</title>
        <authorList>
            <person name="Golinska P."/>
        </authorList>
    </citation>
    <scope>NUCLEOTIDE SEQUENCE [LARGE SCALE GENOMIC DNA]</scope>
    <source>
        <strain evidence="3 4">NL8</strain>
    </source>
</reference>
<evidence type="ECO:0000313" key="3">
    <source>
        <dbReference type="EMBL" id="MBS2546171.1"/>
    </source>
</evidence>
<evidence type="ECO:0000256" key="1">
    <source>
        <dbReference type="SAM" id="MobiDB-lite"/>
    </source>
</evidence>
<name>A0ABS5KKH3_9ACTN</name>
<sequence>MPLFDHVPHPHIATRARAARDPVRRRGPVARFNNRLAVLITRGVGTMWCAYLFTAIALASLPASIATGDPVTIVSWVAQTFLQLVLLSVILLGGNISAASADERDERTYLDAEAVLHTATEIQQHLAAQDEALTSTLGALSEHSGLLSDMHTRLGGLTPSTPPATGQAGADTEGGGPA</sequence>
<keyword evidence="2" id="KW-0472">Membrane</keyword>
<evidence type="ECO:0000313" key="4">
    <source>
        <dbReference type="Proteomes" id="UP000730482"/>
    </source>
</evidence>
<feature type="transmembrane region" description="Helical" evidence="2">
    <location>
        <begin position="73"/>
        <end position="94"/>
    </location>
</feature>
<accession>A0ABS5KKH3</accession>
<dbReference type="EMBL" id="JAAFYZ010000010">
    <property type="protein sequence ID" value="MBS2546171.1"/>
    <property type="molecule type" value="Genomic_DNA"/>
</dbReference>
<keyword evidence="4" id="KW-1185">Reference proteome</keyword>
<keyword evidence="2" id="KW-1133">Transmembrane helix</keyword>
<evidence type="ECO:0000256" key="2">
    <source>
        <dbReference type="SAM" id="Phobius"/>
    </source>
</evidence>
<organism evidence="3 4">
    <name type="scientific">Catenulispora pinistramenti</name>
    <dbReference type="NCBI Taxonomy" id="2705254"/>
    <lineage>
        <taxon>Bacteria</taxon>
        <taxon>Bacillati</taxon>
        <taxon>Actinomycetota</taxon>
        <taxon>Actinomycetes</taxon>
        <taxon>Catenulisporales</taxon>
        <taxon>Catenulisporaceae</taxon>
        <taxon>Catenulispora</taxon>
    </lineage>
</organism>
<feature type="transmembrane region" description="Helical" evidence="2">
    <location>
        <begin position="36"/>
        <end position="61"/>
    </location>
</feature>
<proteinExistence type="predicted"/>
<protein>
    <recommendedName>
        <fullName evidence="5">DUF1003 domain-containing protein</fullName>
    </recommendedName>
</protein>
<dbReference type="Proteomes" id="UP000730482">
    <property type="component" value="Unassembled WGS sequence"/>
</dbReference>
<comment type="caution">
    <text evidence="3">The sequence shown here is derived from an EMBL/GenBank/DDBJ whole genome shotgun (WGS) entry which is preliminary data.</text>
</comment>
<evidence type="ECO:0008006" key="5">
    <source>
        <dbReference type="Google" id="ProtNLM"/>
    </source>
</evidence>
<gene>
    <name evidence="3" type="ORF">KGQ19_04750</name>
</gene>